<protein>
    <recommendedName>
        <fullName evidence="1">F-box domain-containing protein</fullName>
    </recommendedName>
</protein>
<name>A0AAD5C100_AMBAR</name>
<feature type="non-terminal residue" evidence="2">
    <location>
        <position position="407"/>
    </location>
</feature>
<dbReference type="Pfam" id="PF00646">
    <property type="entry name" value="F-box"/>
    <property type="match status" value="1"/>
</dbReference>
<dbReference type="SUPFAM" id="SSF81383">
    <property type="entry name" value="F-box domain"/>
    <property type="match status" value="1"/>
</dbReference>
<gene>
    <name evidence="2" type="ORF">M8C21_010047</name>
</gene>
<evidence type="ECO:0000313" key="3">
    <source>
        <dbReference type="Proteomes" id="UP001206925"/>
    </source>
</evidence>
<organism evidence="2 3">
    <name type="scientific">Ambrosia artemisiifolia</name>
    <name type="common">Common ragweed</name>
    <dbReference type="NCBI Taxonomy" id="4212"/>
    <lineage>
        <taxon>Eukaryota</taxon>
        <taxon>Viridiplantae</taxon>
        <taxon>Streptophyta</taxon>
        <taxon>Embryophyta</taxon>
        <taxon>Tracheophyta</taxon>
        <taxon>Spermatophyta</taxon>
        <taxon>Magnoliopsida</taxon>
        <taxon>eudicotyledons</taxon>
        <taxon>Gunneridae</taxon>
        <taxon>Pentapetalae</taxon>
        <taxon>asterids</taxon>
        <taxon>campanulids</taxon>
        <taxon>Asterales</taxon>
        <taxon>Asteraceae</taxon>
        <taxon>Asteroideae</taxon>
        <taxon>Heliantheae alliance</taxon>
        <taxon>Heliantheae</taxon>
        <taxon>Ambrosia</taxon>
    </lineage>
</organism>
<dbReference type="PANTHER" id="PTHR14939">
    <property type="entry name" value="F-BOX ONLY PROTEIN 22"/>
    <property type="match status" value="1"/>
</dbReference>
<keyword evidence="3" id="KW-1185">Reference proteome</keyword>
<evidence type="ECO:0000259" key="1">
    <source>
        <dbReference type="Pfam" id="PF00646"/>
    </source>
</evidence>
<sequence>MASPLPTLQSGTTIDHVQTLKMASPLPTLQSGTTTIDNVGEDLLQNIVARLPALSFASVACVSRSWNLVCSRILCRPKLSSACSFNPSLHLAVAEVVAEVLSQPIRPHFAIASVGPSFSRLEAYELITAKLGSKVPLVTNCSSGIIGRDVLSHEFKEWKVTEEDDDLLEDNDDMEGTNKAIMLVVGFLPGMKVGTIPLLKQYDEACPCAVKIDKFITDIREFSTSISGCTSPAAIIMFCSSILSFVLDCAMSPETVIVGDCCCYFIHASKSSRNIAPRYERVPAGVALYFLDNQETLLVNGVGINTGDTFRVYHPHSTTSLSSVANVSDHMRSFKQGSTNGGDRLEVVGGLIFASVGRGESFFGQPNVDSSPFLENFPDVALGGMLCAREIGRGNLSPYVKESEEQK</sequence>
<dbReference type="AlphaFoldDB" id="A0AAD5C100"/>
<dbReference type="Proteomes" id="UP001206925">
    <property type="component" value="Unassembled WGS sequence"/>
</dbReference>
<accession>A0AAD5C100</accession>
<dbReference type="InterPro" id="IPR036047">
    <property type="entry name" value="F-box-like_dom_sf"/>
</dbReference>
<dbReference type="GO" id="GO:0032436">
    <property type="term" value="P:positive regulation of proteasomal ubiquitin-dependent protein catabolic process"/>
    <property type="evidence" value="ECO:0007669"/>
    <property type="project" value="TreeGrafter"/>
</dbReference>
<reference evidence="2" key="1">
    <citation type="submission" date="2022-06" db="EMBL/GenBank/DDBJ databases">
        <title>Uncovering the hologenomic basis of an extraordinary plant invasion.</title>
        <authorList>
            <person name="Bieker V.C."/>
            <person name="Martin M.D."/>
            <person name="Gilbert T."/>
            <person name="Hodgins K."/>
            <person name="Battlay P."/>
            <person name="Petersen B."/>
            <person name="Wilson J."/>
        </authorList>
    </citation>
    <scope>NUCLEOTIDE SEQUENCE</scope>
    <source>
        <strain evidence="2">AA19_3_7</strain>
        <tissue evidence="2">Leaf</tissue>
    </source>
</reference>
<feature type="domain" description="F-box" evidence="1">
    <location>
        <begin position="41"/>
        <end position="71"/>
    </location>
</feature>
<comment type="caution">
    <text evidence="2">The sequence shown here is derived from an EMBL/GenBank/DDBJ whole genome shotgun (WGS) entry which is preliminary data.</text>
</comment>
<dbReference type="GO" id="GO:0000209">
    <property type="term" value="P:protein polyubiquitination"/>
    <property type="evidence" value="ECO:0007669"/>
    <property type="project" value="TreeGrafter"/>
</dbReference>
<evidence type="ECO:0000313" key="2">
    <source>
        <dbReference type="EMBL" id="KAI7732308.1"/>
    </source>
</evidence>
<dbReference type="EMBL" id="JAMZMK010010260">
    <property type="protein sequence ID" value="KAI7732308.1"/>
    <property type="molecule type" value="Genomic_DNA"/>
</dbReference>
<dbReference type="PANTHER" id="PTHR14939:SF5">
    <property type="entry name" value="F-BOX ONLY PROTEIN 22"/>
    <property type="match status" value="1"/>
</dbReference>
<proteinExistence type="predicted"/>
<dbReference type="InterPro" id="IPR001810">
    <property type="entry name" value="F-box_dom"/>
</dbReference>